<evidence type="ECO:0000313" key="10">
    <source>
        <dbReference type="EMBL" id="CAA7031385.1"/>
    </source>
</evidence>
<reference evidence="10" key="1">
    <citation type="submission" date="2020-01" db="EMBL/GenBank/DDBJ databases">
        <authorList>
            <person name="Mishra B."/>
        </authorList>
    </citation>
    <scope>NUCLEOTIDE SEQUENCE [LARGE SCALE GENOMIC DNA]</scope>
</reference>
<dbReference type="SUPFAM" id="SSF51126">
    <property type="entry name" value="Pectin lyase-like"/>
    <property type="match status" value="1"/>
</dbReference>
<keyword evidence="5 8" id="KW-0378">Hydrolase</keyword>
<keyword evidence="3" id="KW-0134">Cell wall</keyword>
<dbReference type="PANTHER" id="PTHR31375">
    <property type="match status" value="1"/>
</dbReference>
<comment type="similarity">
    <text evidence="2 8">Belongs to the glycosyl hydrolase 28 family.</text>
</comment>
<keyword evidence="9" id="KW-0732">Signal</keyword>
<dbReference type="InterPro" id="IPR011050">
    <property type="entry name" value="Pectin_lyase_fold/virulence"/>
</dbReference>
<keyword evidence="6 8" id="KW-0326">Glycosidase</keyword>
<proteinExistence type="inferred from homology"/>
<evidence type="ECO:0000256" key="4">
    <source>
        <dbReference type="ARBA" id="ARBA00022525"/>
    </source>
</evidence>
<dbReference type="InterPro" id="IPR000743">
    <property type="entry name" value="Glyco_hydro_28"/>
</dbReference>
<sequence>MLNMYRLNMKCLALNFLLSISLFSWSFETCEARYSVYWRGNRRSIAEGKTSGTFSVLDYGAKGDGTSDDTKAFEDAWKEACKVAASTLLVPSGSTFLVGPVSFLGKDCKENIVFLLDGKIIAPTSSSAWGSGLLQWIEFKSLKGITIKGKGVIDGRGSVWWNKSPDYDPADESESITSNDTMVEAQLGTEMPRTKPTALRFYGSNGVTVSGITIQNSPQTHLKFDSCISIQVSDFTTSSPGDSPNTDGIHLQNSQDAVIYRSKLACGDDCISIQTGCSNIYIHDVDCGPGHGISIGGLGKENTKACVSNITVRDVTMHETTNGVRIKSWQGGSGSVKQVMFSNIQVSEVANPIIIDQYYCDGGGCRNQTSAVAVSNINYINIKGTYTKEPVRFACSDSLPCTGISLSTIELKPATGKASLLDPFCWEAHGELKTKTLPPIQCLKTDKSTGGASQAC</sequence>
<evidence type="ECO:0000313" key="11">
    <source>
        <dbReference type="Proteomes" id="UP000467841"/>
    </source>
</evidence>
<dbReference type="EMBL" id="CACVBM020001107">
    <property type="protein sequence ID" value="CAA7031385.1"/>
    <property type="molecule type" value="Genomic_DNA"/>
</dbReference>
<evidence type="ECO:0000256" key="5">
    <source>
        <dbReference type="ARBA" id="ARBA00022801"/>
    </source>
</evidence>
<evidence type="ECO:0000256" key="3">
    <source>
        <dbReference type="ARBA" id="ARBA00022512"/>
    </source>
</evidence>
<dbReference type="OrthoDB" id="187139at2759"/>
<accession>A0A6D2IQK0</accession>
<dbReference type="GO" id="GO:0071555">
    <property type="term" value="P:cell wall organization"/>
    <property type="evidence" value="ECO:0007669"/>
    <property type="project" value="UniProtKB-KW"/>
</dbReference>
<dbReference type="Proteomes" id="UP000467841">
    <property type="component" value="Unassembled WGS sequence"/>
</dbReference>
<dbReference type="Pfam" id="PF00295">
    <property type="entry name" value="Glyco_hydro_28"/>
    <property type="match status" value="1"/>
</dbReference>
<evidence type="ECO:0000256" key="1">
    <source>
        <dbReference type="ARBA" id="ARBA00004191"/>
    </source>
</evidence>
<keyword evidence="7" id="KW-0961">Cell wall biogenesis/degradation</keyword>
<dbReference type="AlphaFoldDB" id="A0A6D2IQK0"/>
<evidence type="ECO:0000256" key="2">
    <source>
        <dbReference type="ARBA" id="ARBA00008834"/>
    </source>
</evidence>
<evidence type="ECO:0000256" key="9">
    <source>
        <dbReference type="SAM" id="SignalP"/>
    </source>
</evidence>
<dbReference type="SMART" id="SM00710">
    <property type="entry name" value="PbH1"/>
    <property type="match status" value="4"/>
</dbReference>
<feature type="chain" id="PRO_5025432659" description="Pectate lyase superfamily protein domain-containing protein" evidence="9">
    <location>
        <begin position="33"/>
        <end position="456"/>
    </location>
</feature>
<protein>
    <recommendedName>
        <fullName evidence="12">Pectate lyase superfamily protein domain-containing protein</fullName>
    </recommendedName>
</protein>
<evidence type="ECO:0000256" key="8">
    <source>
        <dbReference type="RuleBase" id="RU361169"/>
    </source>
</evidence>
<keyword evidence="11" id="KW-1185">Reference proteome</keyword>
<dbReference type="InterPro" id="IPR006626">
    <property type="entry name" value="PbH1"/>
</dbReference>
<comment type="subcellular location">
    <subcellularLocation>
        <location evidence="1">Secreted</location>
        <location evidence="1">Cell wall</location>
    </subcellularLocation>
</comment>
<keyword evidence="4" id="KW-0964">Secreted</keyword>
<name>A0A6D2IQK0_9BRAS</name>
<feature type="signal peptide" evidence="9">
    <location>
        <begin position="1"/>
        <end position="32"/>
    </location>
</feature>
<evidence type="ECO:0000256" key="7">
    <source>
        <dbReference type="ARBA" id="ARBA00023316"/>
    </source>
</evidence>
<dbReference type="GO" id="GO:0005975">
    <property type="term" value="P:carbohydrate metabolic process"/>
    <property type="evidence" value="ECO:0007669"/>
    <property type="project" value="InterPro"/>
</dbReference>
<comment type="caution">
    <text evidence="10">The sequence shown here is derived from an EMBL/GenBank/DDBJ whole genome shotgun (WGS) entry which is preliminary data.</text>
</comment>
<dbReference type="Gene3D" id="2.160.20.10">
    <property type="entry name" value="Single-stranded right-handed beta-helix, Pectin lyase-like"/>
    <property type="match status" value="1"/>
</dbReference>
<dbReference type="GO" id="GO:0004650">
    <property type="term" value="F:polygalacturonase activity"/>
    <property type="evidence" value="ECO:0007669"/>
    <property type="project" value="InterPro"/>
</dbReference>
<gene>
    <name evidence="10" type="ORF">MERR_LOCUS18620</name>
</gene>
<evidence type="ECO:0008006" key="12">
    <source>
        <dbReference type="Google" id="ProtNLM"/>
    </source>
</evidence>
<organism evidence="10 11">
    <name type="scientific">Microthlaspi erraticum</name>
    <dbReference type="NCBI Taxonomy" id="1685480"/>
    <lineage>
        <taxon>Eukaryota</taxon>
        <taxon>Viridiplantae</taxon>
        <taxon>Streptophyta</taxon>
        <taxon>Embryophyta</taxon>
        <taxon>Tracheophyta</taxon>
        <taxon>Spermatophyta</taxon>
        <taxon>Magnoliopsida</taxon>
        <taxon>eudicotyledons</taxon>
        <taxon>Gunneridae</taxon>
        <taxon>Pentapetalae</taxon>
        <taxon>rosids</taxon>
        <taxon>malvids</taxon>
        <taxon>Brassicales</taxon>
        <taxon>Brassicaceae</taxon>
        <taxon>Coluteocarpeae</taxon>
        <taxon>Microthlaspi</taxon>
    </lineage>
</organism>
<dbReference type="FunFam" id="2.160.20.10:FF:000019">
    <property type="entry name" value="polygalacturonase At1g48100"/>
    <property type="match status" value="1"/>
</dbReference>
<evidence type="ECO:0000256" key="6">
    <source>
        <dbReference type="ARBA" id="ARBA00023295"/>
    </source>
</evidence>
<dbReference type="InterPro" id="IPR012334">
    <property type="entry name" value="Pectin_lyas_fold"/>
</dbReference>